<dbReference type="EMBL" id="JBIAPK010000001">
    <property type="protein sequence ID" value="MFF3337684.1"/>
    <property type="molecule type" value="Genomic_DNA"/>
</dbReference>
<protein>
    <recommendedName>
        <fullName evidence="5">Lipoprotein</fullName>
    </recommendedName>
</protein>
<organism evidence="3 4">
    <name type="scientific">Streptomyces flavidovirens</name>
    <dbReference type="NCBI Taxonomy" id="67298"/>
    <lineage>
        <taxon>Bacteria</taxon>
        <taxon>Bacillati</taxon>
        <taxon>Actinomycetota</taxon>
        <taxon>Actinomycetes</taxon>
        <taxon>Kitasatosporales</taxon>
        <taxon>Streptomycetaceae</taxon>
        <taxon>Streptomyces</taxon>
    </lineage>
</organism>
<gene>
    <name evidence="3" type="ORF">ACFYWW_02950</name>
</gene>
<keyword evidence="4" id="KW-1185">Reference proteome</keyword>
<feature type="chain" id="PRO_5046009191" description="Lipoprotein" evidence="2">
    <location>
        <begin position="31"/>
        <end position="174"/>
    </location>
</feature>
<evidence type="ECO:0000313" key="3">
    <source>
        <dbReference type="EMBL" id="MFF3337684.1"/>
    </source>
</evidence>
<keyword evidence="2" id="KW-0732">Signal</keyword>
<sequence length="174" mass="17721">MAVKFHARRRAAVFAGSVLLVTGLPFTLSACGSPTPPTGQPAGEPAVVAPEFSPSLTGALGAQVTAAQDAAAKEAAERKAAERRAAERDPESGQPDSATDSGKVCTTDPADRSACRNPDPGGAIDPNGGDVDGDGVFEPHEPVGPGYKDPRAYDGGKTTGETMCEWLRSQGIAC</sequence>
<reference evidence="3 4" key="1">
    <citation type="submission" date="2024-10" db="EMBL/GenBank/DDBJ databases">
        <title>The Natural Products Discovery Center: Release of the First 8490 Sequenced Strains for Exploring Actinobacteria Biosynthetic Diversity.</title>
        <authorList>
            <person name="Kalkreuter E."/>
            <person name="Kautsar S.A."/>
            <person name="Yang D."/>
            <person name="Bader C.D."/>
            <person name="Teijaro C.N."/>
            <person name="Fluegel L."/>
            <person name="Davis C.M."/>
            <person name="Simpson J.R."/>
            <person name="Lauterbach L."/>
            <person name="Steele A.D."/>
            <person name="Gui C."/>
            <person name="Meng S."/>
            <person name="Li G."/>
            <person name="Viehrig K."/>
            <person name="Ye F."/>
            <person name="Su P."/>
            <person name="Kiefer A.F."/>
            <person name="Nichols A."/>
            <person name="Cepeda A.J."/>
            <person name="Yan W."/>
            <person name="Fan B."/>
            <person name="Jiang Y."/>
            <person name="Adhikari A."/>
            <person name="Zheng C.-J."/>
            <person name="Schuster L."/>
            <person name="Cowan T.M."/>
            <person name="Smanski M.J."/>
            <person name="Chevrette M.G."/>
            <person name="De Carvalho L.P.S."/>
            <person name="Shen B."/>
        </authorList>
    </citation>
    <scope>NUCLEOTIDE SEQUENCE [LARGE SCALE GENOMIC DNA]</scope>
    <source>
        <strain evidence="3 4">NPDC003029</strain>
    </source>
</reference>
<proteinExistence type="predicted"/>
<dbReference type="Proteomes" id="UP001601976">
    <property type="component" value="Unassembled WGS sequence"/>
</dbReference>
<dbReference type="RefSeq" id="WP_387893497.1">
    <property type="nucleotide sequence ID" value="NZ_JBIAPK010000001.1"/>
</dbReference>
<accession>A0ABW6RAM5</accession>
<evidence type="ECO:0000256" key="1">
    <source>
        <dbReference type="SAM" id="MobiDB-lite"/>
    </source>
</evidence>
<feature type="compositionally biased region" description="Basic and acidic residues" evidence="1">
    <location>
        <begin position="71"/>
        <end position="91"/>
    </location>
</feature>
<evidence type="ECO:0008006" key="5">
    <source>
        <dbReference type="Google" id="ProtNLM"/>
    </source>
</evidence>
<comment type="caution">
    <text evidence="3">The sequence shown here is derived from an EMBL/GenBank/DDBJ whole genome shotgun (WGS) entry which is preliminary data.</text>
</comment>
<feature type="signal peptide" evidence="2">
    <location>
        <begin position="1"/>
        <end position="30"/>
    </location>
</feature>
<evidence type="ECO:0000256" key="2">
    <source>
        <dbReference type="SAM" id="SignalP"/>
    </source>
</evidence>
<feature type="region of interest" description="Disordered" evidence="1">
    <location>
        <begin position="59"/>
        <end position="159"/>
    </location>
</feature>
<evidence type="ECO:0000313" key="4">
    <source>
        <dbReference type="Proteomes" id="UP001601976"/>
    </source>
</evidence>
<dbReference type="PROSITE" id="PS51257">
    <property type="entry name" value="PROKAR_LIPOPROTEIN"/>
    <property type="match status" value="1"/>
</dbReference>
<name>A0ABW6RAM5_9ACTN</name>